<dbReference type="Gene3D" id="3.20.20.80">
    <property type="entry name" value="Glycosidases"/>
    <property type="match status" value="1"/>
</dbReference>
<evidence type="ECO:0000256" key="5">
    <source>
        <dbReference type="ARBA" id="ARBA00012780"/>
    </source>
</evidence>
<dbReference type="OrthoDB" id="77201at2759"/>
<evidence type="ECO:0000313" key="25">
    <source>
        <dbReference type="Proteomes" id="UP000019373"/>
    </source>
</evidence>
<dbReference type="HOGENOM" id="CLU_028820_0_0_1"/>
<evidence type="ECO:0000313" key="24">
    <source>
        <dbReference type="EMBL" id="ERF75623.1"/>
    </source>
</evidence>
<evidence type="ECO:0000256" key="18">
    <source>
        <dbReference type="ARBA" id="ARBA00023326"/>
    </source>
</evidence>
<reference evidence="25" key="1">
    <citation type="journal article" date="2014" name="BMC Genomics">
        <title>Genome characteristics reveal the impact of lichenization on lichen-forming fungus Endocarpon pusillum Hedwig (Verrucariales, Ascomycota).</title>
        <authorList>
            <person name="Wang Y.-Y."/>
            <person name="Liu B."/>
            <person name="Zhang X.-Y."/>
            <person name="Zhou Q.-M."/>
            <person name="Zhang T."/>
            <person name="Li H."/>
            <person name="Yu Y.-F."/>
            <person name="Zhang X.-L."/>
            <person name="Hao X.-Y."/>
            <person name="Wang M."/>
            <person name="Wang L."/>
            <person name="Wei J.-C."/>
        </authorList>
    </citation>
    <scope>NUCLEOTIDE SEQUENCE [LARGE SCALE GENOMIC DNA]</scope>
    <source>
        <strain evidence="25">Z07020 / HMAS-L-300199</strain>
    </source>
</reference>
<dbReference type="InterPro" id="IPR000490">
    <property type="entry name" value="Glyco_hydro_17"/>
</dbReference>
<dbReference type="EC" id="3.2.1.39" evidence="5"/>
<keyword evidence="14" id="KW-0325">Glycoprotein</keyword>
<proteinExistence type="inferred from homology"/>
<evidence type="ECO:0000256" key="9">
    <source>
        <dbReference type="ARBA" id="ARBA00022525"/>
    </source>
</evidence>
<evidence type="ECO:0000256" key="1">
    <source>
        <dbReference type="ARBA" id="ARBA00000382"/>
    </source>
</evidence>
<protein>
    <recommendedName>
        <fullName evidence="6">Probable glucan endo-1,3-beta-glucosidase eglC</fullName>
        <ecNumber evidence="5">3.2.1.39</ecNumber>
    </recommendedName>
    <alternativeName>
        <fullName evidence="20">Endo-1,3-beta-glucanase eglC</fullName>
    </alternativeName>
    <alternativeName>
        <fullName evidence="21">Laminarinase eglC</fullName>
    </alternativeName>
</protein>
<evidence type="ECO:0000256" key="11">
    <source>
        <dbReference type="ARBA" id="ARBA00022729"/>
    </source>
</evidence>
<dbReference type="GO" id="GO:0009277">
    <property type="term" value="C:fungal-type cell wall"/>
    <property type="evidence" value="ECO:0007669"/>
    <property type="project" value="TreeGrafter"/>
</dbReference>
<evidence type="ECO:0000256" key="15">
    <source>
        <dbReference type="ARBA" id="ARBA00023277"/>
    </source>
</evidence>
<dbReference type="PANTHER" id="PTHR16631:SF13">
    <property type="entry name" value="GLUCAN ENDO-1,3-BETA-GLUCOSIDASE EGLC-RELATED"/>
    <property type="match status" value="1"/>
</dbReference>
<keyword evidence="9" id="KW-0964">Secreted</keyword>
<dbReference type="PANTHER" id="PTHR16631">
    <property type="entry name" value="GLUCAN 1,3-BETA-GLUCOSIDASE"/>
    <property type="match status" value="1"/>
</dbReference>
<keyword evidence="11 23" id="KW-0732">Signal</keyword>
<dbReference type="GO" id="GO:0071555">
    <property type="term" value="P:cell wall organization"/>
    <property type="evidence" value="ECO:0007669"/>
    <property type="project" value="UniProtKB-KW"/>
</dbReference>
<keyword evidence="7" id="KW-1003">Cell membrane</keyword>
<organism evidence="24 25">
    <name type="scientific">Endocarpon pusillum (strain Z07020 / HMAS-L-300199)</name>
    <name type="common">Lichen-forming fungus</name>
    <dbReference type="NCBI Taxonomy" id="1263415"/>
    <lineage>
        <taxon>Eukaryota</taxon>
        <taxon>Fungi</taxon>
        <taxon>Dikarya</taxon>
        <taxon>Ascomycota</taxon>
        <taxon>Pezizomycotina</taxon>
        <taxon>Eurotiomycetes</taxon>
        <taxon>Chaetothyriomycetidae</taxon>
        <taxon>Verrucariales</taxon>
        <taxon>Verrucariaceae</taxon>
        <taxon>Endocarpon</taxon>
    </lineage>
</organism>
<dbReference type="eggNOG" id="ENOG502SI3D">
    <property type="taxonomic scope" value="Eukaryota"/>
</dbReference>
<keyword evidence="13" id="KW-0472">Membrane</keyword>
<evidence type="ECO:0000256" key="19">
    <source>
        <dbReference type="ARBA" id="ARBA00025152"/>
    </source>
</evidence>
<accession>U1GTA6</accession>
<feature type="signal peptide" evidence="23">
    <location>
        <begin position="1"/>
        <end position="18"/>
    </location>
</feature>
<dbReference type="InterPro" id="IPR017853">
    <property type="entry name" value="GH"/>
</dbReference>
<gene>
    <name evidence="24" type="ORF">EPUS_04603</name>
</gene>
<evidence type="ECO:0000256" key="16">
    <source>
        <dbReference type="ARBA" id="ARBA00023288"/>
    </source>
</evidence>
<dbReference type="SUPFAM" id="SSF51445">
    <property type="entry name" value="(Trans)glycosidases"/>
    <property type="match status" value="1"/>
</dbReference>
<dbReference type="GO" id="GO:0098552">
    <property type="term" value="C:side of membrane"/>
    <property type="evidence" value="ECO:0007669"/>
    <property type="project" value="UniProtKB-KW"/>
</dbReference>
<keyword evidence="16" id="KW-0449">Lipoprotein</keyword>
<dbReference type="OMA" id="WDDVGCP"/>
<comment type="function">
    <text evidence="19">Glucanases play a role in cell expansion during growth, in cell-cell fusion during mating, and in spore release during sporulation. This enzyme may be involved in beta-glucan degradation and also function biosynthetically as a transglycosylase.</text>
</comment>
<keyword evidence="15" id="KW-0119">Carbohydrate metabolism</keyword>
<comment type="subcellular location">
    <subcellularLocation>
        <location evidence="3">Cell membrane</location>
        <topology evidence="3">Lipid-anchor</topology>
        <topology evidence="3">GPI-anchor</topology>
    </subcellularLocation>
    <subcellularLocation>
        <location evidence="2">Secreted</location>
        <location evidence="2">Cell wall</location>
    </subcellularLocation>
</comment>
<evidence type="ECO:0000256" key="4">
    <source>
        <dbReference type="ARBA" id="ARBA00008773"/>
    </source>
</evidence>
<evidence type="ECO:0000256" key="17">
    <source>
        <dbReference type="ARBA" id="ARBA00023316"/>
    </source>
</evidence>
<dbReference type="GO" id="GO:0005886">
    <property type="term" value="C:plasma membrane"/>
    <property type="evidence" value="ECO:0007669"/>
    <property type="project" value="UniProtKB-SubCell"/>
</dbReference>
<dbReference type="GO" id="GO:0009986">
    <property type="term" value="C:cell surface"/>
    <property type="evidence" value="ECO:0007669"/>
    <property type="project" value="TreeGrafter"/>
</dbReference>
<keyword evidence="10" id="KW-0336">GPI-anchor</keyword>
<dbReference type="AlphaFoldDB" id="U1GTA6"/>
<evidence type="ECO:0000256" key="2">
    <source>
        <dbReference type="ARBA" id="ARBA00004191"/>
    </source>
</evidence>
<name>U1GTA6_ENDPU</name>
<keyword evidence="25" id="KW-1185">Reference proteome</keyword>
<evidence type="ECO:0000256" key="23">
    <source>
        <dbReference type="SAM" id="SignalP"/>
    </source>
</evidence>
<evidence type="ECO:0000256" key="13">
    <source>
        <dbReference type="ARBA" id="ARBA00023136"/>
    </source>
</evidence>
<dbReference type="GO" id="GO:0005576">
    <property type="term" value="C:extracellular region"/>
    <property type="evidence" value="ECO:0007669"/>
    <property type="project" value="TreeGrafter"/>
</dbReference>
<keyword evidence="12" id="KW-0378">Hydrolase</keyword>
<sequence length="316" mass="33460">MRSSIILALVASSSLASAAYKGFNYGASFTNGAVKQQSDYEAAFNAAKSLPGAPGYNSARLFTTMQGGTANGTANTPISAIPAALNTDTTLLLGLWCSAGDAVFNNELAALTNAIAQYGQPFVDKITGISVGSEDLYRASAIARENGEVNPGATPDTIARYIGQVRSALSSTIANRIPIGHVDTWTAWVDGANTAVINACDFIGMDAYPYFQFQDVGNANAVFWEAYDNTDAATGDRPVWITETGWPVTGRTLGQAVPGIENAQRYWKEVQCQATARGINTYWYILNDGPSTPSFSVLGGPEGQSLDSRPLYDLSC</sequence>
<evidence type="ECO:0000256" key="21">
    <source>
        <dbReference type="ARBA" id="ARBA00032906"/>
    </source>
</evidence>
<dbReference type="Proteomes" id="UP000019373">
    <property type="component" value="Unassembled WGS sequence"/>
</dbReference>
<feature type="chain" id="PRO_5004611518" description="Probable glucan endo-1,3-beta-glucosidase eglC" evidence="23">
    <location>
        <begin position="19"/>
        <end position="316"/>
    </location>
</feature>
<keyword evidence="18" id="KW-0624">Polysaccharide degradation</keyword>
<evidence type="ECO:0000256" key="20">
    <source>
        <dbReference type="ARBA" id="ARBA00032134"/>
    </source>
</evidence>
<evidence type="ECO:0000256" key="7">
    <source>
        <dbReference type="ARBA" id="ARBA00022475"/>
    </source>
</evidence>
<keyword evidence="17" id="KW-0961">Cell wall biogenesis/degradation</keyword>
<comment type="catalytic activity">
    <reaction evidence="1">
        <text>Hydrolysis of (1-&gt;3)-beta-D-glucosidic linkages in (1-&gt;3)-beta-D-glucans.</text>
        <dbReference type="EC" id="3.2.1.39"/>
    </reaction>
</comment>
<evidence type="ECO:0000256" key="12">
    <source>
        <dbReference type="ARBA" id="ARBA00022801"/>
    </source>
</evidence>
<evidence type="ECO:0000256" key="3">
    <source>
        <dbReference type="ARBA" id="ARBA00004609"/>
    </source>
</evidence>
<evidence type="ECO:0000256" key="6">
    <source>
        <dbReference type="ARBA" id="ARBA00019762"/>
    </source>
</evidence>
<dbReference type="GO" id="GO:0000272">
    <property type="term" value="P:polysaccharide catabolic process"/>
    <property type="evidence" value="ECO:0007669"/>
    <property type="project" value="UniProtKB-KW"/>
</dbReference>
<evidence type="ECO:0000256" key="22">
    <source>
        <dbReference type="RuleBase" id="RU004335"/>
    </source>
</evidence>
<comment type="similarity">
    <text evidence="4 22">Belongs to the glycosyl hydrolase 17 family.</text>
</comment>
<keyword evidence="8" id="KW-0134">Cell wall</keyword>
<dbReference type="InterPro" id="IPR050732">
    <property type="entry name" value="Beta-glucan_modifiers"/>
</dbReference>
<dbReference type="Pfam" id="PF00332">
    <property type="entry name" value="Glyco_hydro_17"/>
    <property type="match status" value="1"/>
</dbReference>
<evidence type="ECO:0000256" key="14">
    <source>
        <dbReference type="ARBA" id="ARBA00023180"/>
    </source>
</evidence>
<dbReference type="GO" id="GO:0042973">
    <property type="term" value="F:glucan endo-1,3-beta-D-glucosidase activity"/>
    <property type="evidence" value="ECO:0007669"/>
    <property type="project" value="UniProtKB-EC"/>
</dbReference>
<evidence type="ECO:0000256" key="8">
    <source>
        <dbReference type="ARBA" id="ARBA00022512"/>
    </source>
</evidence>
<dbReference type="RefSeq" id="XP_007787069.1">
    <property type="nucleotide sequence ID" value="XM_007788879.1"/>
</dbReference>
<dbReference type="EMBL" id="KE720802">
    <property type="protein sequence ID" value="ERF75623.1"/>
    <property type="molecule type" value="Genomic_DNA"/>
</dbReference>
<dbReference type="GeneID" id="19239558"/>
<evidence type="ECO:0000256" key="10">
    <source>
        <dbReference type="ARBA" id="ARBA00022622"/>
    </source>
</evidence>